<keyword evidence="1 2" id="KW-0732">Signal</keyword>
<evidence type="ECO:0000313" key="5">
    <source>
        <dbReference type="Proteomes" id="UP000646478"/>
    </source>
</evidence>
<dbReference type="SMART" id="SM00869">
    <property type="entry name" value="Autotransporter"/>
    <property type="match status" value="1"/>
</dbReference>
<dbReference type="InterPro" id="IPR005546">
    <property type="entry name" value="Autotransporte_beta"/>
</dbReference>
<dbReference type="GO" id="GO:0019867">
    <property type="term" value="C:outer membrane"/>
    <property type="evidence" value="ECO:0007669"/>
    <property type="project" value="InterPro"/>
</dbReference>
<feature type="signal peptide" evidence="2">
    <location>
        <begin position="1"/>
        <end position="29"/>
    </location>
</feature>
<dbReference type="SUPFAM" id="SSF51126">
    <property type="entry name" value="Pectin lyase-like"/>
    <property type="match status" value="2"/>
</dbReference>
<dbReference type="InterPro" id="IPR043990">
    <property type="entry name" value="AC_1"/>
</dbReference>
<evidence type="ECO:0000256" key="1">
    <source>
        <dbReference type="ARBA" id="ARBA00022729"/>
    </source>
</evidence>
<organism evidence="4 5">
    <name type="scientific">Brucella endophytica</name>
    <dbReference type="NCBI Taxonomy" id="1963359"/>
    <lineage>
        <taxon>Bacteria</taxon>
        <taxon>Pseudomonadati</taxon>
        <taxon>Pseudomonadota</taxon>
        <taxon>Alphaproteobacteria</taxon>
        <taxon>Hyphomicrobiales</taxon>
        <taxon>Brucellaceae</taxon>
        <taxon>Brucella/Ochrobactrum group</taxon>
        <taxon>Brucella</taxon>
    </lineage>
</organism>
<dbReference type="Proteomes" id="UP000646478">
    <property type="component" value="Unassembled WGS sequence"/>
</dbReference>
<protein>
    <submittedName>
        <fullName evidence="4">Autotransporter</fullName>
    </submittedName>
</protein>
<evidence type="ECO:0000256" key="2">
    <source>
        <dbReference type="SAM" id="SignalP"/>
    </source>
</evidence>
<dbReference type="Gene3D" id="2.160.20.20">
    <property type="match status" value="2"/>
</dbReference>
<name>A0A916SA36_9HYPH</name>
<dbReference type="NCBIfam" id="TIGR02601">
    <property type="entry name" value="autotrns_rpt"/>
    <property type="match status" value="4"/>
</dbReference>
<dbReference type="InterPro" id="IPR012332">
    <property type="entry name" value="Autotransporter_pectin_lyase_C"/>
</dbReference>
<dbReference type="RefSeq" id="WP_188823756.1">
    <property type="nucleotide sequence ID" value="NZ_BMHH01000006.1"/>
</dbReference>
<dbReference type="Pfam" id="PF03797">
    <property type="entry name" value="Autotransporter"/>
    <property type="match status" value="1"/>
</dbReference>
<dbReference type="CDD" id="cd01344">
    <property type="entry name" value="PL2_Passenger_AT"/>
    <property type="match status" value="1"/>
</dbReference>
<accession>A0A916SA36</accession>
<dbReference type="InterPro" id="IPR013425">
    <property type="entry name" value="Autotrns_rpt"/>
</dbReference>
<dbReference type="EMBL" id="BMHH01000006">
    <property type="protein sequence ID" value="GGA91021.1"/>
    <property type="molecule type" value="Genomic_DNA"/>
</dbReference>
<dbReference type="InterPro" id="IPR051551">
    <property type="entry name" value="Autotransporter_adhesion"/>
</dbReference>
<dbReference type="AlphaFoldDB" id="A0A916SA36"/>
<reference evidence="4" key="1">
    <citation type="journal article" date="2014" name="Int. J. Syst. Evol. Microbiol.">
        <title>Complete genome sequence of Corynebacterium casei LMG S-19264T (=DSM 44701T), isolated from a smear-ripened cheese.</title>
        <authorList>
            <consortium name="US DOE Joint Genome Institute (JGI-PGF)"/>
            <person name="Walter F."/>
            <person name="Albersmeier A."/>
            <person name="Kalinowski J."/>
            <person name="Ruckert C."/>
        </authorList>
    </citation>
    <scope>NUCLEOTIDE SEQUENCE</scope>
    <source>
        <strain evidence="4">CGMCC 1.15082</strain>
    </source>
</reference>
<reference evidence="4" key="2">
    <citation type="submission" date="2020-09" db="EMBL/GenBank/DDBJ databases">
        <authorList>
            <person name="Sun Q."/>
            <person name="Zhou Y."/>
        </authorList>
    </citation>
    <scope>NUCLEOTIDE SEQUENCE</scope>
    <source>
        <strain evidence="4">CGMCC 1.15082</strain>
    </source>
</reference>
<dbReference type="NCBIfam" id="TIGR01414">
    <property type="entry name" value="autotrans_barl"/>
    <property type="match status" value="1"/>
</dbReference>
<dbReference type="Gene3D" id="2.40.128.130">
    <property type="entry name" value="Autotransporter beta-domain"/>
    <property type="match status" value="1"/>
</dbReference>
<dbReference type="PROSITE" id="PS51208">
    <property type="entry name" value="AUTOTRANSPORTER"/>
    <property type="match status" value="1"/>
</dbReference>
<dbReference type="PANTHER" id="PTHR35037">
    <property type="entry name" value="C-TERMINAL REGION OF AIDA-LIKE PROTEIN"/>
    <property type="match status" value="1"/>
</dbReference>
<proteinExistence type="predicted"/>
<dbReference type="InterPro" id="IPR006315">
    <property type="entry name" value="OM_autotransptr_brl_dom"/>
</dbReference>
<dbReference type="InterPro" id="IPR030895">
    <property type="entry name" value="T5SS_PEPC_rpt"/>
</dbReference>
<dbReference type="Pfam" id="PF18883">
    <property type="entry name" value="AC_1"/>
    <property type="match status" value="1"/>
</dbReference>
<keyword evidence="5" id="KW-1185">Reference proteome</keyword>
<feature type="chain" id="PRO_5036974772" evidence="2">
    <location>
        <begin position="30"/>
        <end position="1277"/>
    </location>
</feature>
<gene>
    <name evidence="4" type="ORF">GCM10011491_18770</name>
</gene>
<evidence type="ECO:0000259" key="3">
    <source>
        <dbReference type="PROSITE" id="PS51208"/>
    </source>
</evidence>
<dbReference type="SUPFAM" id="SSF103515">
    <property type="entry name" value="Autotransporter"/>
    <property type="match status" value="1"/>
</dbReference>
<feature type="domain" description="Autotransporter" evidence="3">
    <location>
        <begin position="995"/>
        <end position="1277"/>
    </location>
</feature>
<dbReference type="InterPro" id="IPR011050">
    <property type="entry name" value="Pectin_lyase_fold/virulence"/>
</dbReference>
<sequence length="1277" mass="127935">MIRQRNVGRLLAATSGLTLALALMQPAAAGDVSWAGGAPTGAKSWDNASYWVGGVLPTGNDDVMLNEANGNSTYIRSGIKTVNSLNIGSTEFTAGQWDGTLEVQGNGAGLNVNGDVLVGHGGDGRILVDQNAQMTVGGNLSLGQGTSGDGNFAQLTVSNQGVVTVDGSTVIGSDKNGILLINTGGTLQSNGYATLGELAGSEGTATVTGAGSNWTVGGNLAVGEYGKGSLAISDKGSVNAGGWVSVGWHAGGTGELAIENGGTLTSVGGYIGSEGAGKATVDGAGSSWTVDGKLSVGVAGTGTLTVENSGLVQAGSVVVGDGAGSGTVTLWTNGVLATGSVQKGAGAGIFNLNGGILRATGDSTNFISGFTGNEFYIGGDNGTIDTQAYDVTASSQIVGAGALIKTGSGTLTLTGTNSYAGETRINAGTVSVSRDENLGGGGIVLNGGTLQNTAAFTSARDVRVDANNGRFQTDAGLTLTGTISGVGGIYKTGAGKLTLTGTNSYGSTPGRGTDIQEGTVSVSRDENLGAATGVVVLNGGTLENTAAFSSARGVIITGRNGTLDTDANLTLTGVVSGAGTLTKTGNGTLTLTGENTYAGGTNIKVGTVSVSSDANLGDAKGGVILDNGWLQNTAAFSSARNIQISADNGGIRTDADLTLTGVVSGEGYLVKDGIATLTLTGANAYAGGTKVRGGTLQLGDGGTSGSVAGDVVLENSSTKLAFNRSDVVTFGNVISGSGGVDQVGSGTTVITGANTYTGATNVKAGTLAAGADNVFSTGSAFTVDANGTLDLAGYDQTLASLANAGAVRFGETAGTTLTINDDYVGNGGTIYLNTALTDDASATDRLLINGSTSGTGTLAVTNRGGLGGLTKEGIKIVDVGGASEGQFGLQGDFAYQGKQAVVGGAYAYQLYQGSITDPTDGDWYLRTASTADGKPLYNPGVPVYESLGGVAQELNGVGTLRQRVGNRYWGGAANPVIAQGDGPGKAEDAPEAAAATETATTVWGRIEGSHGRFEPETTSGSSTYDVDTYKMQAGVDGKLYETEAGSLIGGVTVHYGNAKADIESASGNGSVDIDGYGVGGTLTWYGDNGLYVDGVAQATWYKSDLGSDTLGTALVEDNDGFGYALSVETGKRIAIDQNWTITPQAQLSWSSVDFDSFTDQFGVGVSQDADESLKGRLGIAAEYGNGWMGADGKKVQTSVYAIANLYHEFMDGSVVDVAGVSFASQNDRTWGGIGTGGTYSWADGKYALYGEVSVDTSLENFADSYKLNGNLGLKVKW</sequence>
<dbReference type="NCBIfam" id="TIGR04393">
    <property type="entry name" value="rpt_T5SS_PEPC"/>
    <property type="match status" value="2"/>
</dbReference>
<dbReference type="PANTHER" id="PTHR35037:SF3">
    <property type="entry name" value="C-TERMINAL REGION OF AIDA-LIKE PROTEIN"/>
    <property type="match status" value="1"/>
</dbReference>
<comment type="caution">
    <text evidence="4">The sequence shown here is derived from an EMBL/GenBank/DDBJ whole genome shotgun (WGS) entry which is preliminary data.</text>
</comment>
<dbReference type="Pfam" id="PF12951">
    <property type="entry name" value="PATR"/>
    <property type="match status" value="5"/>
</dbReference>
<evidence type="ECO:0000313" key="4">
    <source>
        <dbReference type="EMBL" id="GGA91021.1"/>
    </source>
</evidence>
<dbReference type="InterPro" id="IPR036709">
    <property type="entry name" value="Autotransporte_beta_dom_sf"/>
</dbReference>